<evidence type="ECO:0000256" key="7">
    <source>
        <dbReference type="SAM" id="MobiDB-lite"/>
    </source>
</evidence>
<dbReference type="AlphaFoldDB" id="A0A1S2XIZ0"/>
<dbReference type="GO" id="GO:0061630">
    <property type="term" value="F:ubiquitin protein ligase activity"/>
    <property type="evidence" value="ECO:0007669"/>
    <property type="project" value="UniProtKB-EC"/>
</dbReference>
<evidence type="ECO:0000259" key="8">
    <source>
        <dbReference type="PROSITE" id="PS50089"/>
    </source>
</evidence>
<gene>
    <name evidence="10" type="primary">LOC101501744</name>
</gene>
<dbReference type="OrthoDB" id="8062037at2759"/>
<dbReference type="Gene3D" id="3.30.40.10">
    <property type="entry name" value="Zinc/RING finger domain, C3HC4 (zinc finger)"/>
    <property type="match status" value="1"/>
</dbReference>
<feature type="compositionally biased region" description="Pro residues" evidence="7">
    <location>
        <begin position="54"/>
        <end position="64"/>
    </location>
</feature>
<evidence type="ECO:0000256" key="3">
    <source>
        <dbReference type="ARBA" id="ARBA00022723"/>
    </source>
</evidence>
<dbReference type="InterPro" id="IPR013083">
    <property type="entry name" value="Znf_RING/FYVE/PHD"/>
</dbReference>
<keyword evidence="4 6" id="KW-0863">Zinc-finger</keyword>
<evidence type="ECO:0000313" key="9">
    <source>
        <dbReference type="Proteomes" id="UP000087171"/>
    </source>
</evidence>
<feature type="region of interest" description="Disordered" evidence="7">
    <location>
        <begin position="21"/>
        <end position="84"/>
    </location>
</feature>
<evidence type="ECO:0000256" key="5">
    <source>
        <dbReference type="ARBA" id="ARBA00022833"/>
    </source>
</evidence>
<dbReference type="PaxDb" id="3827-XP_004488904.1"/>
<organism evidence="9 10">
    <name type="scientific">Cicer arietinum</name>
    <name type="common">Chickpea</name>
    <name type="synonym">Garbanzo</name>
    <dbReference type="NCBI Taxonomy" id="3827"/>
    <lineage>
        <taxon>Eukaryota</taxon>
        <taxon>Viridiplantae</taxon>
        <taxon>Streptophyta</taxon>
        <taxon>Embryophyta</taxon>
        <taxon>Tracheophyta</taxon>
        <taxon>Spermatophyta</taxon>
        <taxon>Magnoliopsida</taxon>
        <taxon>eudicotyledons</taxon>
        <taxon>Gunneridae</taxon>
        <taxon>Pentapetalae</taxon>
        <taxon>rosids</taxon>
        <taxon>fabids</taxon>
        <taxon>Fabales</taxon>
        <taxon>Fabaceae</taxon>
        <taxon>Papilionoideae</taxon>
        <taxon>50 kb inversion clade</taxon>
        <taxon>NPAAA clade</taxon>
        <taxon>Hologalegina</taxon>
        <taxon>IRL clade</taxon>
        <taxon>Cicereae</taxon>
        <taxon>Cicer</taxon>
    </lineage>
</organism>
<protein>
    <recommendedName>
        <fullName evidence="2">RING-type E3 ubiquitin transferase</fullName>
        <ecNumber evidence="2">2.3.2.27</ecNumber>
    </recommendedName>
</protein>
<comment type="catalytic activity">
    <reaction evidence="1">
        <text>S-ubiquitinyl-[E2 ubiquitin-conjugating enzyme]-L-cysteine + [acceptor protein]-L-lysine = [E2 ubiquitin-conjugating enzyme]-L-cysteine + N(6)-ubiquitinyl-[acceptor protein]-L-lysine.</text>
        <dbReference type="EC" id="2.3.2.27"/>
    </reaction>
</comment>
<evidence type="ECO:0000313" key="10">
    <source>
        <dbReference type="RefSeq" id="XP_004488904.1"/>
    </source>
</evidence>
<evidence type="ECO:0000256" key="1">
    <source>
        <dbReference type="ARBA" id="ARBA00000900"/>
    </source>
</evidence>
<dbReference type="RefSeq" id="XP_004488904.1">
    <property type="nucleotide sequence ID" value="XM_004488847.3"/>
</dbReference>
<sequence length="347" mass="39053">MPMNHGHGQQSRRWYKLCFVPTSSDSSDDSDTESVVIAPSTPTQTSTWQQSSPPYLPPSPPNPEPQINWSFPPPPPPPPSFFLLSPPLVRLQFQATNLEPQINRHSPPPPPPPPPFSLLSPPLVRSQFQATNPEPQTNWQSSQQPPPPSPPLERWDEMFPLMDNVSPSVIEQRHPEDDQSVCLRIPDSVINAIRRVRISELHERDKLSHCPICMEEFKLDDKACQLPCKHTYKFECILRWLNSNKTCPICRLRLDGWEGQGSSYNIGDDDDNNSLDLEPPILPPVIITNSLEDLLQFSPHSQVTEDVGGDNSADEAEYDSACDYLGDSYEDGEIVSSNYQSNRSSQI</sequence>
<dbReference type="GO" id="GO:0016567">
    <property type="term" value="P:protein ubiquitination"/>
    <property type="evidence" value="ECO:0007669"/>
    <property type="project" value="TreeGrafter"/>
</dbReference>
<keyword evidence="9" id="KW-1185">Reference proteome</keyword>
<accession>A0A1S2XIZ0</accession>
<dbReference type="SMART" id="SM00184">
    <property type="entry name" value="RING"/>
    <property type="match status" value="1"/>
</dbReference>
<dbReference type="GO" id="GO:0005737">
    <property type="term" value="C:cytoplasm"/>
    <property type="evidence" value="ECO:0007669"/>
    <property type="project" value="TreeGrafter"/>
</dbReference>
<evidence type="ECO:0000256" key="6">
    <source>
        <dbReference type="PROSITE-ProRule" id="PRU00175"/>
    </source>
</evidence>
<dbReference type="PANTHER" id="PTHR15710">
    <property type="entry name" value="E3 UBIQUITIN-PROTEIN LIGASE PRAJA"/>
    <property type="match status" value="1"/>
</dbReference>
<reference evidence="10" key="2">
    <citation type="submission" date="2025-08" db="UniProtKB">
        <authorList>
            <consortium name="RefSeq"/>
        </authorList>
    </citation>
    <scope>IDENTIFICATION</scope>
    <source>
        <tissue evidence="10">Etiolated seedlings</tissue>
    </source>
</reference>
<feature type="compositionally biased region" description="Low complexity" evidence="7">
    <location>
        <begin position="39"/>
        <end position="53"/>
    </location>
</feature>
<dbReference type="EC" id="2.3.2.27" evidence="2"/>
<dbReference type="KEGG" id="cam:101501744"/>
<feature type="compositionally biased region" description="Pro residues" evidence="7">
    <location>
        <begin position="71"/>
        <end position="80"/>
    </location>
</feature>
<dbReference type="PANTHER" id="PTHR15710:SF196">
    <property type="entry name" value="F6A14.12 PROTEIN-RELATED"/>
    <property type="match status" value="1"/>
</dbReference>
<dbReference type="GeneID" id="101501744"/>
<dbReference type="SUPFAM" id="SSF57850">
    <property type="entry name" value="RING/U-box"/>
    <property type="match status" value="1"/>
</dbReference>
<dbReference type="eggNOG" id="KOG0800">
    <property type="taxonomic scope" value="Eukaryota"/>
</dbReference>
<feature type="domain" description="RING-type" evidence="8">
    <location>
        <begin position="210"/>
        <end position="251"/>
    </location>
</feature>
<proteinExistence type="predicted"/>
<feature type="compositionally biased region" description="Pro residues" evidence="7">
    <location>
        <begin position="106"/>
        <end position="116"/>
    </location>
</feature>
<name>A0A1S2XIZ0_CICAR</name>
<feature type="region of interest" description="Disordered" evidence="7">
    <location>
        <begin position="100"/>
        <end position="153"/>
    </location>
</feature>
<evidence type="ECO:0000256" key="4">
    <source>
        <dbReference type="ARBA" id="ARBA00022771"/>
    </source>
</evidence>
<dbReference type="InterPro" id="IPR001841">
    <property type="entry name" value="Znf_RING"/>
</dbReference>
<dbReference type="PROSITE" id="PS50089">
    <property type="entry name" value="ZF_RING_2"/>
    <property type="match status" value="1"/>
</dbReference>
<dbReference type="Pfam" id="PF13639">
    <property type="entry name" value="zf-RING_2"/>
    <property type="match status" value="1"/>
</dbReference>
<reference evidence="9" key="1">
    <citation type="journal article" date="2013" name="Nat. Biotechnol.">
        <title>Draft genome sequence of chickpea (Cicer arietinum) provides a resource for trait improvement.</title>
        <authorList>
            <person name="Varshney R.K."/>
            <person name="Song C."/>
            <person name="Saxena R.K."/>
            <person name="Azam S."/>
            <person name="Yu S."/>
            <person name="Sharpe A.G."/>
            <person name="Cannon S."/>
            <person name="Baek J."/>
            <person name="Rosen B.D."/>
            <person name="Tar'an B."/>
            <person name="Millan T."/>
            <person name="Zhang X."/>
            <person name="Ramsay L.D."/>
            <person name="Iwata A."/>
            <person name="Wang Y."/>
            <person name="Nelson W."/>
            <person name="Farmer A.D."/>
            <person name="Gaur P.M."/>
            <person name="Soderlund C."/>
            <person name="Penmetsa R.V."/>
            <person name="Xu C."/>
            <person name="Bharti A.K."/>
            <person name="He W."/>
            <person name="Winter P."/>
            <person name="Zhao S."/>
            <person name="Hane J.K."/>
            <person name="Carrasquilla-Garcia N."/>
            <person name="Condie J.A."/>
            <person name="Upadhyaya H.D."/>
            <person name="Luo M.C."/>
            <person name="Thudi M."/>
            <person name="Gowda C.L."/>
            <person name="Singh N.P."/>
            <person name="Lichtenzveig J."/>
            <person name="Gali K.K."/>
            <person name="Rubio J."/>
            <person name="Nadarajan N."/>
            <person name="Dolezel J."/>
            <person name="Bansal K.C."/>
            <person name="Xu X."/>
            <person name="Edwards D."/>
            <person name="Zhang G."/>
            <person name="Kahl G."/>
            <person name="Gil J."/>
            <person name="Singh K.B."/>
            <person name="Datta S.K."/>
            <person name="Jackson S.A."/>
            <person name="Wang J."/>
            <person name="Cook D.R."/>
        </authorList>
    </citation>
    <scope>NUCLEOTIDE SEQUENCE [LARGE SCALE GENOMIC DNA]</scope>
    <source>
        <strain evidence="9">cv. CDC Frontier</strain>
    </source>
</reference>
<keyword evidence="3" id="KW-0479">Metal-binding</keyword>
<dbReference type="Proteomes" id="UP000087171">
    <property type="component" value="Chromosome Ca1"/>
</dbReference>
<dbReference type="GO" id="GO:0008270">
    <property type="term" value="F:zinc ion binding"/>
    <property type="evidence" value="ECO:0007669"/>
    <property type="project" value="UniProtKB-KW"/>
</dbReference>
<keyword evidence="5" id="KW-0862">Zinc</keyword>
<feature type="compositionally biased region" description="Polar residues" evidence="7">
    <location>
        <begin position="126"/>
        <end position="139"/>
    </location>
</feature>
<evidence type="ECO:0000256" key="2">
    <source>
        <dbReference type="ARBA" id="ARBA00012483"/>
    </source>
</evidence>